<accession>A0A7E4VFI7</accession>
<evidence type="ECO:0000256" key="4">
    <source>
        <dbReference type="ARBA" id="ARBA00023136"/>
    </source>
</evidence>
<name>A0A7E4VFI7_PANRE</name>
<sequence>MAPPPESVLKLHNFLKCLSKCHVIVGLVMLILGAYADVVSHRAKTVRLHGVIESCAIYFLLMGIAGICGAASHRRGLIITFFLMGMHAIAIFVPTVIITSSFDIHFYNQQCFGECDWHLLSAYLPKDSKCQILCGANIDDNQRLSMNRLGTDYRLDAGIIALACIELFISIGTTVLCAQQIFGFKIWGCNDATVAGKPSGSSTDAVELAPLQTNSAA</sequence>
<feature type="transmembrane region" description="Helical" evidence="5">
    <location>
        <begin position="157"/>
        <end position="178"/>
    </location>
</feature>
<reference evidence="6" key="1">
    <citation type="journal article" date="2013" name="Genetics">
        <title>The draft genome and transcriptome of Panagrellus redivivus are shaped by the harsh demands of a free-living lifestyle.</title>
        <authorList>
            <person name="Srinivasan J."/>
            <person name="Dillman A.R."/>
            <person name="Macchietto M.G."/>
            <person name="Heikkinen L."/>
            <person name="Lakso M."/>
            <person name="Fracchia K.M."/>
            <person name="Antoshechkin I."/>
            <person name="Mortazavi A."/>
            <person name="Wong G."/>
            <person name="Sternberg P.W."/>
        </authorList>
    </citation>
    <scope>NUCLEOTIDE SEQUENCE [LARGE SCALE GENOMIC DNA]</scope>
    <source>
        <strain evidence="6">MT8872</strain>
    </source>
</reference>
<evidence type="ECO:0000256" key="2">
    <source>
        <dbReference type="ARBA" id="ARBA00022692"/>
    </source>
</evidence>
<reference evidence="7" key="2">
    <citation type="submission" date="2020-10" db="UniProtKB">
        <authorList>
            <consortium name="WormBaseParasite"/>
        </authorList>
    </citation>
    <scope>IDENTIFICATION</scope>
</reference>
<proteinExistence type="predicted"/>
<keyword evidence="3 5" id="KW-1133">Transmembrane helix</keyword>
<dbReference type="Proteomes" id="UP000492821">
    <property type="component" value="Unassembled WGS sequence"/>
</dbReference>
<protein>
    <submittedName>
        <fullName evidence="7">Tetraspanin</fullName>
    </submittedName>
</protein>
<evidence type="ECO:0000313" key="6">
    <source>
        <dbReference type="Proteomes" id="UP000492821"/>
    </source>
</evidence>
<organism evidence="6 7">
    <name type="scientific">Panagrellus redivivus</name>
    <name type="common">Microworm</name>
    <dbReference type="NCBI Taxonomy" id="6233"/>
    <lineage>
        <taxon>Eukaryota</taxon>
        <taxon>Metazoa</taxon>
        <taxon>Ecdysozoa</taxon>
        <taxon>Nematoda</taxon>
        <taxon>Chromadorea</taxon>
        <taxon>Rhabditida</taxon>
        <taxon>Tylenchina</taxon>
        <taxon>Panagrolaimomorpha</taxon>
        <taxon>Panagrolaimoidea</taxon>
        <taxon>Panagrolaimidae</taxon>
        <taxon>Panagrellus</taxon>
    </lineage>
</organism>
<evidence type="ECO:0000256" key="3">
    <source>
        <dbReference type="ARBA" id="ARBA00022989"/>
    </source>
</evidence>
<dbReference type="GO" id="GO:0016020">
    <property type="term" value="C:membrane"/>
    <property type="evidence" value="ECO:0007669"/>
    <property type="project" value="UniProtKB-SubCell"/>
</dbReference>
<evidence type="ECO:0000256" key="1">
    <source>
        <dbReference type="ARBA" id="ARBA00004141"/>
    </source>
</evidence>
<keyword evidence="4 5" id="KW-0472">Membrane</keyword>
<keyword evidence="6" id="KW-1185">Reference proteome</keyword>
<evidence type="ECO:0000256" key="5">
    <source>
        <dbReference type="SAM" id="Phobius"/>
    </source>
</evidence>
<dbReference type="Pfam" id="PF04103">
    <property type="entry name" value="CD20"/>
    <property type="match status" value="1"/>
</dbReference>
<dbReference type="WBParaSite" id="Pan_g2048.t1">
    <property type="protein sequence ID" value="Pan_g2048.t1"/>
    <property type="gene ID" value="Pan_g2048"/>
</dbReference>
<comment type="subcellular location">
    <subcellularLocation>
        <location evidence="1">Membrane</location>
        <topology evidence="1">Multi-pass membrane protein</topology>
    </subcellularLocation>
</comment>
<feature type="transmembrane region" description="Helical" evidence="5">
    <location>
        <begin position="48"/>
        <end position="70"/>
    </location>
</feature>
<evidence type="ECO:0000313" key="7">
    <source>
        <dbReference type="WBParaSite" id="Pan_g2048.t1"/>
    </source>
</evidence>
<dbReference type="InterPro" id="IPR007237">
    <property type="entry name" value="CD20-like"/>
</dbReference>
<feature type="transmembrane region" description="Helical" evidence="5">
    <location>
        <begin position="17"/>
        <end position="36"/>
    </location>
</feature>
<keyword evidence="2 5" id="KW-0812">Transmembrane</keyword>
<dbReference type="AlphaFoldDB" id="A0A7E4VFI7"/>
<feature type="transmembrane region" description="Helical" evidence="5">
    <location>
        <begin position="77"/>
        <end position="98"/>
    </location>
</feature>